<dbReference type="PANTHER" id="PTHR23123">
    <property type="entry name" value="PHD/F-BOX CONTAINING PROTEIN"/>
    <property type="match status" value="1"/>
</dbReference>
<proteinExistence type="inferred from homology"/>
<evidence type="ECO:0000256" key="4">
    <source>
        <dbReference type="ARBA" id="ARBA00022723"/>
    </source>
</evidence>
<name>A0A4V1IYM8_9FUNG</name>
<dbReference type="EC" id="1.14.11.27" evidence="3"/>
<keyword evidence="4" id="KW-0479">Metal-binding</keyword>
<evidence type="ECO:0000256" key="5">
    <source>
        <dbReference type="ARBA" id="ARBA00023002"/>
    </source>
</evidence>
<evidence type="ECO:0000256" key="8">
    <source>
        <dbReference type="ARBA" id="ARBA00023163"/>
    </source>
</evidence>
<evidence type="ECO:0000256" key="2">
    <source>
        <dbReference type="ARBA" id="ARBA00008037"/>
    </source>
</evidence>
<dbReference type="SUPFAM" id="SSF51197">
    <property type="entry name" value="Clavaminate synthase-like"/>
    <property type="match status" value="1"/>
</dbReference>
<keyword evidence="6" id="KW-0408">Iron</keyword>
<evidence type="ECO:0000256" key="1">
    <source>
        <dbReference type="ARBA" id="ARBA00001954"/>
    </source>
</evidence>
<evidence type="ECO:0000259" key="11">
    <source>
        <dbReference type="PROSITE" id="PS51184"/>
    </source>
</evidence>
<comment type="similarity">
    <text evidence="2">Belongs to the JHDM1 histone demethylase family.</text>
</comment>
<keyword evidence="5" id="KW-0560">Oxidoreductase</keyword>
<feature type="non-terminal residue" evidence="12">
    <location>
        <position position="308"/>
    </location>
</feature>
<evidence type="ECO:0000256" key="6">
    <source>
        <dbReference type="ARBA" id="ARBA00023004"/>
    </source>
</evidence>
<sequence>MEIPRDRLEVLDTFSFTPDTFPRLQGTEVTMNWLRSSETPLNTPIIISSPEGLGMDMPPASLTARDVASMMGPQSSVEVMRVGTQARLPGWTLEEWANYVETPPEDRQEILNVISLEVTGTKLGEMVRRPEIVRALDWVDLLWKESGRQKPRKRPKKGESGWPKVQTYCLMGVKDAYTDFHVDFGGTSVYYHILSGAKTFYFIAPTPRNLTIYEKWCTSTDQSFTFLGELVDQCVKVELQAGNTMIIPTGWIHAVRTPEDAMVIGGNFLHGLNIPGQLAIAKIEERTHVPQTYRFPYWYETCWRAAVH</sequence>
<dbReference type="AlphaFoldDB" id="A0A4V1IYM8"/>
<comment type="cofactor">
    <cofactor evidence="1">
        <name>Fe(2+)</name>
        <dbReference type="ChEBI" id="CHEBI:29033"/>
    </cofactor>
</comment>
<dbReference type="SMART" id="SM00558">
    <property type="entry name" value="JmjC"/>
    <property type="match status" value="1"/>
</dbReference>
<reference evidence="13" key="1">
    <citation type="journal article" date="2018" name="Nat. Microbiol.">
        <title>Leveraging single-cell genomics to expand the fungal tree of life.</title>
        <authorList>
            <person name="Ahrendt S.R."/>
            <person name="Quandt C.A."/>
            <person name="Ciobanu D."/>
            <person name="Clum A."/>
            <person name="Salamov A."/>
            <person name="Andreopoulos B."/>
            <person name="Cheng J.F."/>
            <person name="Woyke T."/>
            <person name="Pelin A."/>
            <person name="Henrissat B."/>
            <person name="Reynolds N.K."/>
            <person name="Benny G.L."/>
            <person name="Smith M.E."/>
            <person name="James T.Y."/>
            <person name="Grigoriev I.V."/>
        </authorList>
    </citation>
    <scope>NUCLEOTIDE SEQUENCE [LARGE SCALE GENOMIC DNA]</scope>
</reference>
<evidence type="ECO:0000256" key="10">
    <source>
        <dbReference type="ARBA" id="ARBA00047915"/>
    </source>
</evidence>
<dbReference type="GO" id="GO:0046872">
    <property type="term" value="F:metal ion binding"/>
    <property type="evidence" value="ECO:0007669"/>
    <property type="project" value="UniProtKB-KW"/>
</dbReference>
<dbReference type="InterPro" id="IPR050690">
    <property type="entry name" value="JHDM1_Histone_Demethylase"/>
</dbReference>
<accession>A0A4V1IYM8</accession>
<organism evidence="12 13">
    <name type="scientific">Piptocephalis cylindrospora</name>
    <dbReference type="NCBI Taxonomy" id="1907219"/>
    <lineage>
        <taxon>Eukaryota</taxon>
        <taxon>Fungi</taxon>
        <taxon>Fungi incertae sedis</taxon>
        <taxon>Zoopagomycota</taxon>
        <taxon>Zoopagomycotina</taxon>
        <taxon>Zoopagomycetes</taxon>
        <taxon>Zoopagales</taxon>
        <taxon>Piptocephalidaceae</taxon>
        <taxon>Piptocephalis</taxon>
    </lineage>
</organism>
<dbReference type="Pfam" id="PF02373">
    <property type="entry name" value="JmjC"/>
    <property type="match status" value="1"/>
</dbReference>
<evidence type="ECO:0000256" key="7">
    <source>
        <dbReference type="ARBA" id="ARBA00023015"/>
    </source>
</evidence>
<keyword evidence="13" id="KW-1185">Reference proteome</keyword>
<dbReference type="EMBL" id="KZ987757">
    <property type="protein sequence ID" value="RKP15109.1"/>
    <property type="molecule type" value="Genomic_DNA"/>
</dbReference>
<feature type="domain" description="JmjC" evidence="11">
    <location>
        <begin position="118"/>
        <end position="285"/>
    </location>
</feature>
<protein>
    <recommendedName>
        <fullName evidence="3">[histone H3]-dimethyl-L-lysine(36) demethylase</fullName>
        <ecNumber evidence="3">1.14.11.27</ecNumber>
    </recommendedName>
    <alternativeName>
        <fullName evidence="9">[Histone-H3]-lysine-36 demethylase 1</fullName>
    </alternativeName>
</protein>
<keyword evidence="7" id="KW-0805">Transcription regulation</keyword>
<dbReference type="GO" id="GO:0140680">
    <property type="term" value="F:histone H3K36me/H3K36me2 demethylase activity"/>
    <property type="evidence" value="ECO:0007669"/>
    <property type="project" value="UniProtKB-EC"/>
</dbReference>
<dbReference type="Proteomes" id="UP000267251">
    <property type="component" value="Unassembled WGS sequence"/>
</dbReference>
<keyword evidence="8" id="KW-0804">Transcription</keyword>
<dbReference type="PROSITE" id="PS51184">
    <property type="entry name" value="JMJC"/>
    <property type="match status" value="1"/>
</dbReference>
<dbReference type="Gene3D" id="2.60.120.650">
    <property type="entry name" value="Cupin"/>
    <property type="match status" value="1"/>
</dbReference>
<dbReference type="OrthoDB" id="5876800at2759"/>
<comment type="catalytic activity">
    <reaction evidence="10">
        <text>N(6),N(6)-dimethyl-L-lysyl(36)-[histone H3] + 2 2-oxoglutarate + 2 O2 = L-lysyl(36)-[histone H3] + 2 formaldehyde + 2 succinate + 2 CO2</text>
        <dbReference type="Rhea" id="RHEA:42032"/>
        <dbReference type="Rhea" id="RHEA-COMP:9785"/>
        <dbReference type="Rhea" id="RHEA-COMP:9787"/>
        <dbReference type="ChEBI" id="CHEBI:15379"/>
        <dbReference type="ChEBI" id="CHEBI:16526"/>
        <dbReference type="ChEBI" id="CHEBI:16810"/>
        <dbReference type="ChEBI" id="CHEBI:16842"/>
        <dbReference type="ChEBI" id="CHEBI:29969"/>
        <dbReference type="ChEBI" id="CHEBI:30031"/>
        <dbReference type="ChEBI" id="CHEBI:61976"/>
        <dbReference type="EC" id="1.14.11.27"/>
    </reaction>
</comment>
<evidence type="ECO:0000256" key="9">
    <source>
        <dbReference type="ARBA" id="ARBA00031083"/>
    </source>
</evidence>
<evidence type="ECO:0000313" key="12">
    <source>
        <dbReference type="EMBL" id="RKP15109.1"/>
    </source>
</evidence>
<evidence type="ECO:0000256" key="3">
    <source>
        <dbReference type="ARBA" id="ARBA00013246"/>
    </source>
</evidence>
<gene>
    <name evidence="12" type="ORF">BJ684DRAFT_7523</name>
</gene>
<evidence type="ECO:0000313" key="13">
    <source>
        <dbReference type="Proteomes" id="UP000267251"/>
    </source>
</evidence>
<dbReference type="InterPro" id="IPR003347">
    <property type="entry name" value="JmjC_dom"/>
</dbReference>